<dbReference type="Pfam" id="PF11011">
    <property type="entry name" value="DUF2849"/>
    <property type="match status" value="1"/>
</dbReference>
<dbReference type="InterPro" id="IPR021270">
    <property type="entry name" value="DUF2849"/>
</dbReference>
<proteinExistence type="predicted"/>
<evidence type="ECO:0000256" key="1">
    <source>
        <dbReference type="SAM" id="MobiDB-lite"/>
    </source>
</evidence>
<organism evidence="2 3">
    <name type="scientific">Mesorhizobium australicum</name>
    <dbReference type="NCBI Taxonomy" id="536018"/>
    <lineage>
        <taxon>Bacteria</taxon>
        <taxon>Pseudomonadati</taxon>
        <taxon>Pseudomonadota</taxon>
        <taxon>Alphaproteobacteria</taxon>
        <taxon>Hyphomicrobiales</taxon>
        <taxon>Phyllobacteriaceae</taxon>
        <taxon>Mesorhizobium</taxon>
    </lineage>
</organism>
<accession>A0A1X7MVW5</accession>
<dbReference type="RefSeq" id="WP_085462985.1">
    <property type="nucleotide sequence ID" value="NZ_FXBL01000004.1"/>
</dbReference>
<keyword evidence="3" id="KW-1185">Reference proteome</keyword>
<feature type="compositionally biased region" description="Basic and acidic residues" evidence="1">
    <location>
        <begin position="89"/>
        <end position="100"/>
    </location>
</feature>
<evidence type="ECO:0008006" key="4">
    <source>
        <dbReference type="Google" id="ProtNLM"/>
    </source>
</evidence>
<evidence type="ECO:0000313" key="2">
    <source>
        <dbReference type="EMBL" id="SMH28941.1"/>
    </source>
</evidence>
<dbReference type="EMBL" id="FXBL01000004">
    <property type="protein sequence ID" value="SMH28941.1"/>
    <property type="molecule type" value="Genomic_DNA"/>
</dbReference>
<dbReference type="AlphaFoldDB" id="A0A1X7MVW5"/>
<evidence type="ECO:0000313" key="3">
    <source>
        <dbReference type="Proteomes" id="UP000193083"/>
    </source>
</evidence>
<gene>
    <name evidence="2" type="ORF">SAMN02982922_0825</name>
</gene>
<reference evidence="2 3" key="1">
    <citation type="submission" date="2017-04" db="EMBL/GenBank/DDBJ databases">
        <authorList>
            <person name="Afonso C.L."/>
            <person name="Miller P.J."/>
            <person name="Scott M.A."/>
            <person name="Spackman E."/>
            <person name="Goraichik I."/>
            <person name="Dimitrov K.M."/>
            <person name="Suarez D.L."/>
            <person name="Swayne D.E."/>
        </authorList>
    </citation>
    <scope>NUCLEOTIDE SEQUENCE [LARGE SCALE GENOMIC DNA]</scope>
    <source>
        <strain evidence="2 3">B5P</strain>
    </source>
</reference>
<sequence length="107" mass="12096">MKVLTANRLTDGEAVWFGSDQVWHETIDYAEVAHDKPAEERLERLGKDSYARNEVVDVDLIDVELLEGEIRPLRLRERIRAAGPTNRTDLGKQARPRPVDEGFAAGI</sequence>
<feature type="region of interest" description="Disordered" evidence="1">
    <location>
        <begin position="82"/>
        <end position="107"/>
    </location>
</feature>
<dbReference type="OrthoDB" id="9815695at2"/>
<dbReference type="Proteomes" id="UP000193083">
    <property type="component" value="Unassembled WGS sequence"/>
</dbReference>
<name>A0A1X7MVW5_9HYPH</name>
<protein>
    <recommendedName>
        <fullName evidence="4">DUF2849 domain-containing protein</fullName>
    </recommendedName>
</protein>